<dbReference type="InterPro" id="IPR034686">
    <property type="entry name" value="Terpene_cyclase-like_2"/>
</dbReference>
<accession>A0ABW1MM47</accession>
<protein>
    <recommendedName>
        <fullName evidence="2">Terpene synthase</fullName>
        <ecNumber evidence="2">4.2.3.-</ecNumber>
    </recommendedName>
</protein>
<evidence type="ECO:0000256" key="1">
    <source>
        <dbReference type="ARBA" id="ARBA00023239"/>
    </source>
</evidence>
<comment type="cofactor">
    <cofactor evidence="2">
        <name>Mg(2+)</name>
        <dbReference type="ChEBI" id="CHEBI:18420"/>
    </cofactor>
</comment>
<dbReference type="InterPro" id="IPR008949">
    <property type="entry name" value="Isoprenoid_synthase_dom_sf"/>
</dbReference>
<keyword evidence="2" id="KW-0479">Metal-binding</keyword>
<evidence type="ECO:0000256" key="2">
    <source>
        <dbReference type="RuleBase" id="RU366034"/>
    </source>
</evidence>
<dbReference type="EC" id="4.2.3.-" evidence="2"/>
<organism evidence="4 5">
    <name type="scientific">Streptomyces ochraceiscleroticus</name>
    <dbReference type="NCBI Taxonomy" id="47761"/>
    <lineage>
        <taxon>Bacteria</taxon>
        <taxon>Bacillati</taxon>
        <taxon>Actinomycetota</taxon>
        <taxon>Actinomycetes</taxon>
        <taxon>Kitasatosporales</taxon>
        <taxon>Streptomycetaceae</taxon>
        <taxon>Streptomyces</taxon>
    </lineage>
</organism>
<dbReference type="Gene3D" id="1.10.600.10">
    <property type="entry name" value="Farnesyl Diphosphate Synthase"/>
    <property type="match status" value="1"/>
</dbReference>
<keyword evidence="2" id="KW-0460">Magnesium</keyword>
<dbReference type="RefSeq" id="WP_382467404.1">
    <property type="nucleotide sequence ID" value="NZ_JBHSPX010000004.1"/>
</dbReference>
<sequence length="340" mass="37372">MTRGAEHRPVPPSPTDPFAPGHAVLAEARLRSWARGIGLATTEEETARLAAAGLCRWASYVLPGHGVDDLALMGQWAAFVCAVDDVFDEVPMAQTGLSAVELMPQLLSVLTTCRPRTPSESPRAAAASPPVVAALADLWWRTAQSAPEAWRRRFIARYTEFAEASIEEAEARSSGTPLDLRTYLHIRHRSITMLPLFEVSERLCGIVLTDFWRNHKLVRTLRHAAVRAVSYGNDIASAEVERALGQDNIVSVISQEQHCDRSSAYEQAAAHLREQLRLVRATSAELGSGPAGAYAELMTNWVSGSLRWQSETRRFGSAPNKASLVRCLLKETGPWQELPE</sequence>
<feature type="region of interest" description="Disordered" evidence="3">
    <location>
        <begin position="1"/>
        <end position="20"/>
    </location>
</feature>
<dbReference type="PANTHER" id="PTHR35201">
    <property type="entry name" value="TERPENE SYNTHASE"/>
    <property type="match status" value="1"/>
</dbReference>
<comment type="caution">
    <text evidence="4">The sequence shown here is derived from an EMBL/GenBank/DDBJ whole genome shotgun (WGS) entry which is preliminary data.</text>
</comment>
<dbReference type="SFLD" id="SFLDS00005">
    <property type="entry name" value="Isoprenoid_Synthase_Type_I"/>
    <property type="match status" value="1"/>
</dbReference>
<dbReference type="Pfam" id="PF19086">
    <property type="entry name" value="Terpene_syn_C_2"/>
    <property type="match status" value="1"/>
</dbReference>
<comment type="similarity">
    <text evidence="2">Belongs to the terpene synthase family.</text>
</comment>
<dbReference type="SFLD" id="SFLDG01020">
    <property type="entry name" value="Terpene_Cyclase_Like_2"/>
    <property type="match status" value="1"/>
</dbReference>
<proteinExistence type="inferred from homology"/>
<dbReference type="PANTHER" id="PTHR35201:SF4">
    <property type="entry name" value="BETA-PINACENE SYNTHASE-RELATED"/>
    <property type="match status" value="1"/>
</dbReference>
<evidence type="ECO:0000313" key="5">
    <source>
        <dbReference type="Proteomes" id="UP001596139"/>
    </source>
</evidence>
<reference evidence="5" key="1">
    <citation type="journal article" date="2019" name="Int. J. Syst. Evol. Microbiol.">
        <title>The Global Catalogue of Microorganisms (GCM) 10K type strain sequencing project: providing services to taxonomists for standard genome sequencing and annotation.</title>
        <authorList>
            <consortium name="The Broad Institute Genomics Platform"/>
            <consortium name="The Broad Institute Genome Sequencing Center for Infectious Disease"/>
            <person name="Wu L."/>
            <person name="Ma J."/>
        </authorList>
    </citation>
    <scope>NUCLEOTIDE SEQUENCE [LARGE SCALE GENOMIC DNA]</scope>
    <source>
        <strain evidence="5">CGMCC 1.15180</strain>
    </source>
</reference>
<dbReference type="EMBL" id="JBHSPX010000004">
    <property type="protein sequence ID" value="MFC6064064.1"/>
    <property type="molecule type" value="Genomic_DNA"/>
</dbReference>
<evidence type="ECO:0000313" key="4">
    <source>
        <dbReference type="EMBL" id="MFC6064064.1"/>
    </source>
</evidence>
<dbReference type="SUPFAM" id="SSF48576">
    <property type="entry name" value="Terpenoid synthases"/>
    <property type="match status" value="1"/>
</dbReference>
<dbReference type="Proteomes" id="UP001596139">
    <property type="component" value="Unassembled WGS sequence"/>
</dbReference>
<keyword evidence="1 2" id="KW-0456">Lyase</keyword>
<keyword evidence="5" id="KW-1185">Reference proteome</keyword>
<name>A0ABW1MM47_9ACTN</name>
<gene>
    <name evidence="4" type="ORF">ACFP4F_16110</name>
</gene>
<evidence type="ECO:0000256" key="3">
    <source>
        <dbReference type="SAM" id="MobiDB-lite"/>
    </source>
</evidence>